<evidence type="ECO:0000313" key="2">
    <source>
        <dbReference type="WBParaSite" id="PDA_v2.g13157.t1"/>
    </source>
</evidence>
<dbReference type="Proteomes" id="UP000887578">
    <property type="component" value="Unplaced"/>
</dbReference>
<name>A0A914PCP5_9BILA</name>
<organism evidence="1 2">
    <name type="scientific">Panagrolaimus davidi</name>
    <dbReference type="NCBI Taxonomy" id="227884"/>
    <lineage>
        <taxon>Eukaryota</taxon>
        <taxon>Metazoa</taxon>
        <taxon>Ecdysozoa</taxon>
        <taxon>Nematoda</taxon>
        <taxon>Chromadorea</taxon>
        <taxon>Rhabditida</taxon>
        <taxon>Tylenchina</taxon>
        <taxon>Panagrolaimomorpha</taxon>
        <taxon>Panagrolaimoidea</taxon>
        <taxon>Panagrolaimidae</taxon>
        <taxon>Panagrolaimus</taxon>
    </lineage>
</organism>
<protein>
    <submittedName>
        <fullName evidence="2">Uncharacterized protein</fullName>
    </submittedName>
</protein>
<dbReference type="AlphaFoldDB" id="A0A914PCP5"/>
<dbReference type="WBParaSite" id="PDA_v2.g13157.t1">
    <property type="protein sequence ID" value="PDA_v2.g13157.t1"/>
    <property type="gene ID" value="PDA_v2.g13157"/>
</dbReference>
<sequence length="97" mass="11585">MAHKEKDDAWVAWFTDELQQQLDAAARPYYGSQELKQSLKTRYICQCKEPKIPPNAQDLIATYEKIHELVLFRPELANRRCRKCKCLDPNQFRRFLQ</sequence>
<evidence type="ECO:0000313" key="1">
    <source>
        <dbReference type="Proteomes" id="UP000887578"/>
    </source>
</evidence>
<accession>A0A914PCP5</accession>
<keyword evidence="1" id="KW-1185">Reference proteome</keyword>
<reference evidence="2" key="1">
    <citation type="submission" date="2022-11" db="UniProtKB">
        <authorList>
            <consortium name="WormBaseParasite"/>
        </authorList>
    </citation>
    <scope>IDENTIFICATION</scope>
</reference>
<proteinExistence type="predicted"/>